<reference evidence="2" key="1">
    <citation type="submission" date="2009-10" db="EMBL/GenBank/DDBJ databases">
        <authorList>
            <person name="Weinstock G."/>
            <person name="Sodergren E."/>
            <person name="Clifton S."/>
            <person name="Fulton L."/>
            <person name="Fulton B."/>
            <person name="Courtney L."/>
            <person name="Fronick C."/>
            <person name="Harrison M."/>
            <person name="Strong C."/>
            <person name="Farmer C."/>
            <person name="Delahaunty K."/>
            <person name="Markovic C."/>
            <person name="Hall O."/>
            <person name="Minx P."/>
            <person name="Tomlinson C."/>
            <person name="Mitreva M."/>
            <person name="Nelson J."/>
            <person name="Hou S."/>
            <person name="Wollam A."/>
            <person name="Pepin K.H."/>
            <person name="Johnson M."/>
            <person name="Bhonagiri V."/>
            <person name="Nash W.E."/>
            <person name="Warren W."/>
            <person name="Chinwalla A."/>
            <person name="Mardis E.R."/>
            <person name="Wilson R.K."/>
        </authorList>
    </citation>
    <scope>NUCLEOTIDE SEQUENCE [LARGE SCALE GENOMIC DNA]</scope>
    <source>
        <strain evidence="2">ATCC 700122</strain>
    </source>
</reference>
<name>D0WF04_SLAES</name>
<feature type="compositionally biased region" description="Basic residues" evidence="1">
    <location>
        <begin position="1"/>
        <end position="10"/>
    </location>
</feature>
<feature type="region of interest" description="Disordered" evidence="1">
    <location>
        <begin position="1"/>
        <end position="40"/>
    </location>
</feature>
<proteinExistence type="predicted"/>
<gene>
    <name evidence="2" type="ORF">HMPREF0762_00508</name>
</gene>
<dbReference type="OrthoDB" id="3174964at2"/>
<dbReference type="EMBL" id="ACUX02000005">
    <property type="protein sequence ID" value="EEZ61874.1"/>
    <property type="molecule type" value="Genomic_DNA"/>
</dbReference>
<dbReference type="AlphaFoldDB" id="D0WF04"/>
<evidence type="ECO:0000313" key="2">
    <source>
        <dbReference type="EMBL" id="EEZ61874.1"/>
    </source>
</evidence>
<dbReference type="HOGENOM" id="CLU_1255268_0_0_11"/>
<comment type="caution">
    <text evidence="2">The sequence shown here is derived from an EMBL/GenBank/DDBJ whole genome shotgun (WGS) entry which is preliminary data.</text>
</comment>
<feature type="region of interest" description="Disordered" evidence="1">
    <location>
        <begin position="92"/>
        <end position="138"/>
    </location>
</feature>
<dbReference type="STRING" id="649764.HMPREF0762_00508"/>
<protein>
    <submittedName>
        <fullName evidence="2">Uncharacterized protein</fullName>
    </submittedName>
</protein>
<dbReference type="GeneID" id="85007132"/>
<keyword evidence="3" id="KW-1185">Reference proteome</keyword>
<dbReference type="RefSeq" id="WP_006361763.1">
    <property type="nucleotide sequence ID" value="NZ_GG700630.1"/>
</dbReference>
<evidence type="ECO:0000256" key="1">
    <source>
        <dbReference type="SAM" id="MobiDB-lite"/>
    </source>
</evidence>
<sequence length="239" mass="26234">MSLFKRKAKSTARSVLSGMKSSNAASRASSAKGGGKDEELEALKAQLEEEREKRLRAEWRIMYDAGCDGECEECAYYDVCDGDFVDEEEFISEQPKTEKPEVEKPKAGTPQVEESEVATAQQSEDGGASNVEDSAADAVVDPEEEALCEQERALYAEAAAYYAAGCDGDCDTCAYYDYCPAEEEDPDTEELAFGVTQGDVKSFAKGGMDLARETAATMKDLKEASDEFRDLVDVRQWFK</sequence>
<dbReference type="Proteomes" id="UP000006001">
    <property type="component" value="Unassembled WGS sequence"/>
</dbReference>
<evidence type="ECO:0000313" key="3">
    <source>
        <dbReference type="Proteomes" id="UP000006001"/>
    </source>
</evidence>
<feature type="compositionally biased region" description="Low complexity" evidence="1">
    <location>
        <begin position="20"/>
        <end position="31"/>
    </location>
</feature>
<feature type="compositionally biased region" description="Basic and acidic residues" evidence="1">
    <location>
        <begin position="95"/>
        <end position="106"/>
    </location>
</feature>
<accession>D0WF04</accession>
<organism evidence="2 3">
    <name type="scientific">Slackia exigua (strain ATCC 700122 / DSM 15923 / CIP 105133 / JCM 11022 / KCTC 5966 / S-7)</name>
    <dbReference type="NCBI Taxonomy" id="649764"/>
    <lineage>
        <taxon>Bacteria</taxon>
        <taxon>Bacillati</taxon>
        <taxon>Actinomycetota</taxon>
        <taxon>Coriobacteriia</taxon>
        <taxon>Eggerthellales</taxon>
        <taxon>Eggerthellaceae</taxon>
        <taxon>Slackia</taxon>
    </lineage>
</organism>